<organism evidence="1 2">
    <name type="scientific">Argiope bruennichi</name>
    <name type="common">Wasp spider</name>
    <name type="synonym">Aranea bruennichi</name>
    <dbReference type="NCBI Taxonomy" id="94029"/>
    <lineage>
        <taxon>Eukaryota</taxon>
        <taxon>Metazoa</taxon>
        <taxon>Ecdysozoa</taxon>
        <taxon>Arthropoda</taxon>
        <taxon>Chelicerata</taxon>
        <taxon>Arachnida</taxon>
        <taxon>Araneae</taxon>
        <taxon>Araneomorphae</taxon>
        <taxon>Entelegynae</taxon>
        <taxon>Araneoidea</taxon>
        <taxon>Araneidae</taxon>
        <taxon>Argiope</taxon>
    </lineage>
</organism>
<reference evidence="1" key="2">
    <citation type="submission" date="2020-06" db="EMBL/GenBank/DDBJ databases">
        <authorList>
            <person name="Sheffer M."/>
        </authorList>
    </citation>
    <scope>NUCLEOTIDE SEQUENCE</scope>
</reference>
<comment type="caution">
    <text evidence="1">The sequence shown here is derived from an EMBL/GenBank/DDBJ whole genome shotgun (WGS) entry which is preliminary data.</text>
</comment>
<sequence length="111" mass="12086">MSICLQVKDRKQIHLAEPHVYRSISNHLRQFDPTAQAKRAQVVRAQPVDDVKVTSAATRLSHFGERDASGSFSLLHVKGLSTLRAGAFCAEGHWKAPAGAVERACSQGHGK</sequence>
<gene>
    <name evidence="1" type="ORF">HNY73_015340</name>
</gene>
<keyword evidence="2" id="KW-1185">Reference proteome</keyword>
<accession>A0A8T0ESB9</accession>
<proteinExistence type="predicted"/>
<dbReference type="EMBL" id="JABXBU010002072">
    <property type="protein sequence ID" value="KAF8778637.1"/>
    <property type="molecule type" value="Genomic_DNA"/>
</dbReference>
<reference evidence="1" key="1">
    <citation type="journal article" date="2020" name="bioRxiv">
        <title>Chromosome-level reference genome of the European wasp spider Argiope bruennichi: a resource for studies on range expansion and evolutionary adaptation.</title>
        <authorList>
            <person name="Sheffer M.M."/>
            <person name="Hoppe A."/>
            <person name="Krehenwinkel H."/>
            <person name="Uhl G."/>
            <person name="Kuss A.W."/>
            <person name="Jensen L."/>
            <person name="Jensen C."/>
            <person name="Gillespie R.G."/>
            <person name="Hoff K.J."/>
            <person name="Prost S."/>
        </authorList>
    </citation>
    <scope>NUCLEOTIDE SEQUENCE</scope>
</reference>
<dbReference type="AlphaFoldDB" id="A0A8T0ESB9"/>
<name>A0A8T0ESB9_ARGBR</name>
<evidence type="ECO:0000313" key="2">
    <source>
        <dbReference type="Proteomes" id="UP000807504"/>
    </source>
</evidence>
<evidence type="ECO:0000313" key="1">
    <source>
        <dbReference type="EMBL" id="KAF8778637.1"/>
    </source>
</evidence>
<protein>
    <submittedName>
        <fullName evidence="1">Uncharacterized protein</fullName>
    </submittedName>
</protein>
<dbReference type="Proteomes" id="UP000807504">
    <property type="component" value="Unassembled WGS sequence"/>
</dbReference>